<dbReference type="AlphaFoldDB" id="A0A516V759"/>
<evidence type="ECO:0000313" key="3">
    <source>
        <dbReference type="Proteomes" id="UP000315891"/>
    </source>
</evidence>
<dbReference type="Proteomes" id="UP000315891">
    <property type="component" value="Chromosome"/>
</dbReference>
<name>A0A516V759_9GAMM</name>
<proteinExistence type="predicted"/>
<protein>
    <submittedName>
        <fullName evidence="2">DUF4148 domain-containing protein</fullName>
    </submittedName>
</protein>
<dbReference type="RefSeq" id="WP_143879859.1">
    <property type="nucleotide sequence ID" value="NZ_BAABLZ010000001.1"/>
</dbReference>
<evidence type="ECO:0000313" key="2">
    <source>
        <dbReference type="EMBL" id="QDQ74350.1"/>
    </source>
</evidence>
<reference evidence="2 3" key="1">
    <citation type="submission" date="2019-07" db="EMBL/GenBank/DDBJ databases">
        <title>Lysobacter weifangensis sp. nov., isolated from bensulfuron-methyl contaminated farmland soil.</title>
        <authorList>
            <person name="Zhao H."/>
        </authorList>
    </citation>
    <scope>NUCLEOTIDE SEQUENCE [LARGE SCALE GENOMIC DNA]</scope>
    <source>
        <strain evidence="2 3">CC-Bw-6</strain>
    </source>
</reference>
<keyword evidence="3" id="KW-1185">Reference proteome</keyword>
<accession>A0A516V759</accession>
<gene>
    <name evidence="2" type="ORF">FNZ56_10890</name>
</gene>
<feature type="chain" id="PRO_5021762935" evidence="1">
    <location>
        <begin position="29"/>
        <end position="148"/>
    </location>
</feature>
<feature type="signal peptide" evidence="1">
    <location>
        <begin position="1"/>
        <end position="28"/>
    </location>
</feature>
<evidence type="ECO:0000256" key="1">
    <source>
        <dbReference type="SAM" id="SignalP"/>
    </source>
</evidence>
<keyword evidence="1" id="KW-0732">Signal</keyword>
<sequence length="148" mass="17147">MKALNKISRFLAPSALAIALGVGFSVPAAPVHAQDDLTRAIVDIADVVFRAGVPYYRYGDYGRYDRLVVQSDRYGRPVYYRYVPVRVSAYPGAPHGNAYGYRGRDDDRYYRDVDCNKHGKCKVTYYDGRHDRRHDGRWWDGHRWHDDD</sequence>
<dbReference type="EMBL" id="CP041742">
    <property type="protein sequence ID" value="QDQ74350.1"/>
    <property type="molecule type" value="Genomic_DNA"/>
</dbReference>
<organism evidence="2 3">
    <name type="scientific">Pseudoluteimonas lycopersici</name>
    <dbReference type="NCBI Taxonomy" id="1324796"/>
    <lineage>
        <taxon>Bacteria</taxon>
        <taxon>Pseudomonadati</taxon>
        <taxon>Pseudomonadota</taxon>
        <taxon>Gammaproteobacteria</taxon>
        <taxon>Lysobacterales</taxon>
        <taxon>Lysobacteraceae</taxon>
        <taxon>Pseudoluteimonas</taxon>
    </lineage>
</organism>
<dbReference type="OrthoDB" id="6058241at2"/>